<dbReference type="InterPro" id="IPR050767">
    <property type="entry name" value="Sel1_AlgK"/>
</dbReference>
<dbReference type="AlphaFoldDB" id="A0A1T4VK99"/>
<dbReference type="SUPFAM" id="SSF81901">
    <property type="entry name" value="HCP-like"/>
    <property type="match status" value="2"/>
</dbReference>
<reference evidence="2" key="1">
    <citation type="submission" date="2017-02" db="EMBL/GenBank/DDBJ databases">
        <authorList>
            <person name="Varghese N."/>
            <person name="Submissions S."/>
        </authorList>
    </citation>
    <scope>NUCLEOTIDE SEQUENCE [LARGE SCALE GENOMIC DNA]</scope>
    <source>
        <strain evidence="2">DSM 3072</strain>
    </source>
</reference>
<dbReference type="PANTHER" id="PTHR11102:SF147">
    <property type="entry name" value="SEL1L ADAPTOR SUBUNIT OF ERAD E3 UBIQUITIN LIGASE"/>
    <property type="match status" value="1"/>
</dbReference>
<keyword evidence="2" id="KW-1185">Reference proteome</keyword>
<organism evidence="1 2">
    <name type="scientific">Succinivibrio dextrinosolvens DSM 3072</name>
    <dbReference type="NCBI Taxonomy" id="1123324"/>
    <lineage>
        <taxon>Bacteria</taxon>
        <taxon>Pseudomonadati</taxon>
        <taxon>Pseudomonadota</taxon>
        <taxon>Gammaproteobacteria</taxon>
        <taxon>Aeromonadales</taxon>
        <taxon>Succinivibrionaceae</taxon>
        <taxon>Succinivibrio</taxon>
    </lineage>
</organism>
<dbReference type="InterPro" id="IPR011990">
    <property type="entry name" value="TPR-like_helical_dom_sf"/>
</dbReference>
<dbReference type="GO" id="GO:0036503">
    <property type="term" value="P:ERAD pathway"/>
    <property type="evidence" value="ECO:0007669"/>
    <property type="project" value="TreeGrafter"/>
</dbReference>
<name>A0A1T4VK99_9GAMM</name>
<dbReference type="InterPro" id="IPR006597">
    <property type="entry name" value="Sel1-like"/>
</dbReference>
<dbReference type="RefSeq" id="WP_078929043.1">
    <property type="nucleotide sequence ID" value="NZ_FUXX01000029.1"/>
</dbReference>
<protein>
    <submittedName>
        <fullName evidence="1">TPR repeat</fullName>
    </submittedName>
</protein>
<dbReference type="EMBL" id="FUXX01000029">
    <property type="protein sequence ID" value="SKA65315.1"/>
    <property type="molecule type" value="Genomic_DNA"/>
</dbReference>
<dbReference type="PANTHER" id="PTHR11102">
    <property type="entry name" value="SEL-1-LIKE PROTEIN"/>
    <property type="match status" value="1"/>
</dbReference>
<evidence type="ECO:0000313" key="2">
    <source>
        <dbReference type="Proteomes" id="UP000242432"/>
    </source>
</evidence>
<dbReference type="Proteomes" id="UP000242432">
    <property type="component" value="Unassembled WGS sequence"/>
</dbReference>
<gene>
    <name evidence="1" type="ORF">SAMN02745213_01638</name>
</gene>
<sequence>MAGKKKEKKVKDKRPFKEKFKSFLSKNKILLIIFSIILLLGGGVGLIVTGYLEYNRATREAYVVAGMKAMEDGNFHKAQSLLLKATYLKAPEAYPFLAWLSAKSGNFTKALDYCRETAKYPEIHGSYEVMGYLSLLGYGNAQGAGSALFFFDEAMKSYSEEYLKNHNPLLSMYEKSISLCMNKQDYIRMVDEAQKKGSTIALLYRGDLDFLGEENDLSPKSAAKSWEDAKNSGILEAQTRLASLLWYGYGKRRDYRTAMRYFEDAAKKHEPAANYSLGLIRLRQGKKTSYAEGMRYMKNAAKMNYGPALTAVGVNAIIKTKDFSKIASAAADIFKQAYDCGDTTGGILYALMMMNGMGVATDQTEALSILYDLKTSGVQSVGAMLKYFTYNTDVDSKRVFNQAIALISDQYMGKYCFAEGAPEAKMYHEQKESGALSYYVPQKDDRDRYTDEFIADLGKNYVEKLDKPEDIEINGEKLLYPEITQILDMYNPTTGAKAFMPQAVMEISASMPTLPSNYDKYNIDFETILNNFDEFY</sequence>
<proteinExistence type="predicted"/>
<evidence type="ECO:0000313" key="1">
    <source>
        <dbReference type="EMBL" id="SKA65315.1"/>
    </source>
</evidence>
<dbReference type="Gene3D" id="1.25.40.10">
    <property type="entry name" value="Tetratricopeptide repeat domain"/>
    <property type="match status" value="1"/>
</dbReference>
<dbReference type="STRING" id="83771.SAMN02910357_00254"/>
<accession>A0A1T4VK99</accession>
<dbReference type="SMART" id="SM00671">
    <property type="entry name" value="SEL1"/>
    <property type="match status" value="2"/>
</dbReference>